<dbReference type="GO" id="GO:0006783">
    <property type="term" value="P:heme biosynthetic process"/>
    <property type="evidence" value="ECO:0007669"/>
    <property type="project" value="UniProtKB-KW"/>
</dbReference>
<protein>
    <recommendedName>
        <fullName evidence="5">siroheme decarboxylase</fullName>
        <ecNumber evidence="5">4.1.1.111</ecNumber>
    </recommendedName>
</protein>
<comment type="catalytic activity">
    <reaction evidence="6">
        <text>siroheme + 2 H(+) = 12,18-didecarboxysiroheme + 2 CO2</text>
        <dbReference type="Rhea" id="RHEA:19093"/>
        <dbReference type="ChEBI" id="CHEBI:15378"/>
        <dbReference type="ChEBI" id="CHEBI:16526"/>
        <dbReference type="ChEBI" id="CHEBI:60052"/>
        <dbReference type="ChEBI" id="CHEBI:140497"/>
        <dbReference type="EC" id="4.1.1.111"/>
    </reaction>
</comment>
<dbReference type="InterPro" id="IPR050684">
    <property type="entry name" value="HTH-Siroheme_Decarb"/>
</dbReference>
<evidence type="ECO:0000256" key="4">
    <source>
        <dbReference type="ARBA" id="ARBA00023457"/>
    </source>
</evidence>
<keyword evidence="3" id="KW-0456">Lyase</keyword>
<evidence type="ECO:0000256" key="6">
    <source>
        <dbReference type="ARBA" id="ARBA00048470"/>
    </source>
</evidence>
<dbReference type="EMBL" id="FPIW01000008">
    <property type="protein sequence ID" value="SFW29331.1"/>
    <property type="molecule type" value="Genomic_DNA"/>
</dbReference>
<evidence type="ECO:0000259" key="7">
    <source>
        <dbReference type="Pfam" id="PF17805"/>
    </source>
</evidence>
<dbReference type="InterPro" id="IPR053429">
    <property type="entry name" value="Siroheme_Decarboxylase"/>
</dbReference>
<dbReference type="InterPro" id="IPR040523">
    <property type="entry name" value="AsnC_trans_reg2"/>
</dbReference>
<dbReference type="RefSeq" id="WP_096152743.1">
    <property type="nucleotide sequence ID" value="NZ_FPIW01000008.1"/>
</dbReference>
<dbReference type="PANTHER" id="PTHR43413:SF1">
    <property type="entry name" value="SIROHEME DECARBOXYLASE NIRL SUBUNIT"/>
    <property type="match status" value="1"/>
</dbReference>
<feature type="domain" description="Siroheme decarboxylase AsnC-like ligand binding" evidence="7">
    <location>
        <begin position="83"/>
        <end position="162"/>
    </location>
</feature>
<dbReference type="NCBIfam" id="NF040708">
    <property type="entry name" value="Siroheme_Dcarb_AhbA"/>
    <property type="match status" value="1"/>
</dbReference>
<dbReference type="GO" id="GO:0016829">
    <property type="term" value="F:lyase activity"/>
    <property type="evidence" value="ECO:0007669"/>
    <property type="project" value="UniProtKB-KW"/>
</dbReference>
<proteinExistence type="inferred from homology"/>
<comment type="caution">
    <text evidence="9">The sequence shown here is derived from an EMBL/GenBank/DDBJ whole genome shotgun (WGS) entry which is preliminary data.</text>
</comment>
<evidence type="ECO:0000259" key="8">
    <source>
        <dbReference type="Pfam" id="PF22451"/>
    </source>
</evidence>
<comment type="pathway">
    <text evidence="1">Porphyrin-containing compound metabolism; protoheme biosynthesis.</text>
</comment>
<dbReference type="InterPro" id="IPR036388">
    <property type="entry name" value="WH-like_DNA-bd_sf"/>
</dbReference>
<dbReference type="InterPro" id="IPR036390">
    <property type="entry name" value="WH_DNA-bd_sf"/>
</dbReference>
<dbReference type="PANTHER" id="PTHR43413">
    <property type="entry name" value="TRANSCRIPTIONAL REGULATOR, ASNC FAMILY"/>
    <property type="match status" value="1"/>
</dbReference>
<evidence type="ECO:0000256" key="2">
    <source>
        <dbReference type="ARBA" id="ARBA00023133"/>
    </source>
</evidence>
<sequence>MTTQTSAATGSPTQQNNAALADMDNMDRQLLDIIQTGFPLSPRPYAELGQRLGLDEQEVLDRVRGLKARKIIRRLGANFQSAKLGFVSTLCAAKVPQDKMDAFVAEVNAKPGVTHNYLREHDYNIWFTLISPSREETQAILDGITQATGVPILNLPATKLFKIRVDFRMDNDS</sequence>
<keyword evidence="2" id="KW-0350">Heme biosynthesis</keyword>
<dbReference type="InterPro" id="IPR053953">
    <property type="entry name" value="NirdL-like_HTH"/>
</dbReference>
<dbReference type="Pfam" id="PF17805">
    <property type="entry name" value="AsnC_trans_reg2"/>
    <property type="match status" value="1"/>
</dbReference>
<accession>A0AA94HRB0</accession>
<evidence type="ECO:0000256" key="5">
    <source>
        <dbReference type="ARBA" id="ARBA00023471"/>
    </source>
</evidence>
<evidence type="ECO:0000256" key="3">
    <source>
        <dbReference type="ARBA" id="ARBA00023239"/>
    </source>
</evidence>
<feature type="domain" description="Siroheme decarboxylase NirL-like HTH" evidence="8">
    <location>
        <begin position="27"/>
        <end position="73"/>
    </location>
</feature>
<dbReference type="Pfam" id="PF22451">
    <property type="entry name" value="NirdL-like_HTH"/>
    <property type="match status" value="1"/>
</dbReference>
<organism evidence="9 10">
    <name type="scientific">Desulfovibrio desulfuricans</name>
    <dbReference type="NCBI Taxonomy" id="876"/>
    <lineage>
        <taxon>Bacteria</taxon>
        <taxon>Pseudomonadati</taxon>
        <taxon>Thermodesulfobacteriota</taxon>
        <taxon>Desulfovibrionia</taxon>
        <taxon>Desulfovibrionales</taxon>
        <taxon>Desulfovibrionaceae</taxon>
        <taxon>Desulfovibrio</taxon>
    </lineage>
</organism>
<evidence type="ECO:0000256" key="1">
    <source>
        <dbReference type="ARBA" id="ARBA00004744"/>
    </source>
</evidence>
<dbReference type="Gene3D" id="1.10.10.10">
    <property type="entry name" value="Winged helix-like DNA-binding domain superfamily/Winged helix DNA-binding domain"/>
    <property type="match status" value="1"/>
</dbReference>
<reference evidence="10" key="1">
    <citation type="submission" date="2016-11" db="EMBL/GenBank/DDBJ databases">
        <authorList>
            <person name="Jaros S."/>
            <person name="Januszkiewicz K."/>
            <person name="Wedrychowicz H."/>
        </authorList>
    </citation>
    <scope>NUCLEOTIDE SEQUENCE [LARGE SCALE GENOMIC DNA]</scope>
    <source>
        <strain evidence="10">DSM 7057</strain>
    </source>
</reference>
<evidence type="ECO:0000313" key="10">
    <source>
        <dbReference type="Proteomes" id="UP000182680"/>
    </source>
</evidence>
<gene>
    <name evidence="9" type="ORF">SAMN02910291_00712</name>
</gene>
<dbReference type="AlphaFoldDB" id="A0AA94HRB0"/>
<dbReference type="Gene3D" id="3.30.70.3460">
    <property type="match status" value="1"/>
</dbReference>
<evidence type="ECO:0000313" key="9">
    <source>
        <dbReference type="EMBL" id="SFW29331.1"/>
    </source>
</evidence>
<dbReference type="SUPFAM" id="SSF46785">
    <property type="entry name" value="Winged helix' DNA-binding domain"/>
    <property type="match status" value="1"/>
</dbReference>
<dbReference type="Proteomes" id="UP000182680">
    <property type="component" value="Unassembled WGS sequence"/>
</dbReference>
<dbReference type="EC" id="4.1.1.111" evidence="5"/>
<comment type="similarity">
    <text evidence="4">Belongs to the Ahb/Nir family.</text>
</comment>
<name>A0AA94HRB0_DESDE</name>